<dbReference type="GO" id="GO:0003735">
    <property type="term" value="F:structural constituent of ribosome"/>
    <property type="evidence" value="ECO:0007669"/>
    <property type="project" value="InterPro"/>
</dbReference>
<dbReference type="Gene3D" id="1.20.5.1150">
    <property type="entry name" value="Ribosomal protein S8"/>
    <property type="match status" value="1"/>
</dbReference>
<dbReference type="GO" id="GO:1990904">
    <property type="term" value="C:ribonucleoprotein complex"/>
    <property type="evidence" value="ECO:0007669"/>
    <property type="project" value="UniProtKB-KW"/>
</dbReference>
<dbReference type="HOGENOM" id="CLU_159258_0_2_1"/>
<protein>
    <submittedName>
        <fullName evidence="4">Probable mitochondrial ribosomal protein S21</fullName>
    </submittedName>
</protein>
<evidence type="ECO:0000256" key="3">
    <source>
        <dbReference type="ARBA" id="ARBA00023274"/>
    </source>
</evidence>
<dbReference type="AlphaFoldDB" id="M1UWA2"/>
<evidence type="ECO:0000313" key="4">
    <source>
        <dbReference type="EMBL" id="BAM82441.1"/>
    </source>
</evidence>
<dbReference type="EMBL" id="AP006500">
    <property type="protein sequence ID" value="BAM82441.1"/>
    <property type="molecule type" value="Genomic_DNA"/>
</dbReference>
<comment type="similarity">
    <text evidence="1">Belongs to the bacterial ribosomal protein bS21 family.</text>
</comment>
<dbReference type="KEGG" id="cme:CYME_CMR201C"/>
<keyword evidence="3" id="KW-0687">Ribonucleoprotein</keyword>
<reference evidence="4 5" key="1">
    <citation type="journal article" date="2004" name="Nature">
        <title>Genome sequence of the ultrasmall unicellular red alga Cyanidioschyzon merolae 10D.</title>
        <authorList>
            <person name="Matsuzaki M."/>
            <person name="Misumi O."/>
            <person name="Shin-i T."/>
            <person name="Maruyama S."/>
            <person name="Takahara M."/>
            <person name="Miyagishima S."/>
            <person name="Mori T."/>
            <person name="Nishida K."/>
            <person name="Yagisawa F."/>
            <person name="Nishida K."/>
            <person name="Yoshida Y."/>
            <person name="Nishimura Y."/>
            <person name="Nakao S."/>
            <person name="Kobayashi T."/>
            <person name="Momoyama Y."/>
            <person name="Higashiyama T."/>
            <person name="Minoda A."/>
            <person name="Sano M."/>
            <person name="Nomoto H."/>
            <person name="Oishi K."/>
            <person name="Hayashi H."/>
            <person name="Ohta F."/>
            <person name="Nishizaka S."/>
            <person name="Haga S."/>
            <person name="Miura S."/>
            <person name="Morishita T."/>
            <person name="Kabeya Y."/>
            <person name="Terasawa K."/>
            <person name="Suzuki Y."/>
            <person name="Ishii Y."/>
            <person name="Asakawa S."/>
            <person name="Takano H."/>
            <person name="Ohta N."/>
            <person name="Kuroiwa H."/>
            <person name="Tanaka K."/>
            <person name="Shimizu N."/>
            <person name="Sugano S."/>
            <person name="Sato N."/>
            <person name="Nozaki H."/>
            <person name="Ogasawara N."/>
            <person name="Kohara Y."/>
            <person name="Kuroiwa T."/>
        </authorList>
    </citation>
    <scope>NUCLEOTIDE SEQUENCE [LARGE SCALE GENOMIC DNA]</scope>
    <source>
        <strain evidence="4 5">10D</strain>
    </source>
</reference>
<dbReference type="InterPro" id="IPR001911">
    <property type="entry name" value="Ribosomal_bS21"/>
</dbReference>
<evidence type="ECO:0000256" key="1">
    <source>
        <dbReference type="ARBA" id="ARBA00006640"/>
    </source>
</evidence>
<dbReference type="Gramene" id="CMR201CT">
    <property type="protein sequence ID" value="CMR201CT"/>
    <property type="gene ID" value="CMR201C"/>
</dbReference>
<sequence length="76" mass="9251">MALTVRVLKGHNELAFRLLKRKLADVGLTKELRRRLTYEKPSEKRRRIEHEEERRQARRALQHNLRFILSRMARGF</sequence>
<dbReference type="Proteomes" id="UP000007014">
    <property type="component" value="Chromosome 18"/>
</dbReference>
<dbReference type="GO" id="GO:0005840">
    <property type="term" value="C:ribosome"/>
    <property type="evidence" value="ECO:0007669"/>
    <property type="project" value="UniProtKB-KW"/>
</dbReference>
<dbReference type="GeneID" id="16996698"/>
<dbReference type="GO" id="GO:0006412">
    <property type="term" value="P:translation"/>
    <property type="evidence" value="ECO:0007669"/>
    <property type="project" value="InterPro"/>
</dbReference>
<dbReference type="NCBIfam" id="TIGR00030">
    <property type="entry name" value="S21p"/>
    <property type="match status" value="1"/>
</dbReference>
<organism evidence="4 5">
    <name type="scientific">Cyanidioschyzon merolae (strain NIES-3377 / 10D)</name>
    <name type="common">Unicellular red alga</name>
    <dbReference type="NCBI Taxonomy" id="280699"/>
    <lineage>
        <taxon>Eukaryota</taxon>
        <taxon>Rhodophyta</taxon>
        <taxon>Bangiophyceae</taxon>
        <taxon>Cyanidiales</taxon>
        <taxon>Cyanidiaceae</taxon>
        <taxon>Cyanidioschyzon</taxon>
    </lineage>
</organism>
<keyword evidence="5" id="KW-1185">Reference proteome</keyword>
<proteinExistence type="inferred from homology"/>
<gene>
    <name evidence="4" type="ORF">CYME_CMR201C</name>
</gene>
<dbReference type="Pfam" id="PF01165">
    <property type="entry name" value="Ribosomal_S21"/>
    <property type="match status" value="1"/>
</dbReference>
<reference evidence="4 5" key="2">
    <citation type="journal article" date="2007" name="BMC Biol.">
        <title>A 100%-complete sequence reveals unusually simple genomic features in the hot-spring red alga Cyanidioschyzon merolae.</title>
        <authorList>
            <person name="Nozaki H."/>
            <person name="Takano H."/>
            <person name="Misumi O."/>
            <person name="Terasawa K."/>
            <person name="Matsuzaki M."/>
            <person name="Maruyama S."/>
            <person name="Nishida K."/>
            <person name="Yagisawa F."/>
            <person name="Yoshida Y."/>
            <person name="Fujiwara T."/>
            <person name="Takio S."/>
            <person name="Tamura K."/>
            <person name="Chung S.J."/>
            <person name="Nakamura S."/>
            <person name="Kuroiwa H."/>
            <person name="Tanaka K."/>
            <person name="Sato N."/>
            <person name="Kuroiwa T."/>
        </authorList>
    </citation>
    <scope>NUCLEOTIDE SEQUENCE [LARGE SCALE GENOMIC DNA]</scope>
    <source>
        <strain evidence="4 5">10D</strain>
    </source>
</reference>
<evidence type="ECO:0000256" key="2">
    <source>
        <dbReference type="ARBA" id="ARBA00022980"/>
    </source>
</evidence>
<dbReference type="RefSeq" id="XP_005538477.1">
    <property type="nucleotide sequence ID" value="XM_005538420.1"/>
</dbReference>
<dbReference type="InterPro" id="IPR038380">
    <property type="entry name" value="Ribosomal_bS21_sf"/>
</dbReference>
<name>M1UWA2_CYAM1</name>
<evidence type="ECO:0000313" key="5">
    <source>
        <dbReference type="Proteomes" id="UP000007014"/>
    </source>
</evidence>
<keyword evidence="2 4" id="KW-0689">Ribosomal protein</keyword>
<accession>M1UWA2</accession>